<proteinExistence type="predicted"/>
<protein>
    <submittedName>
        <fullName evidence="2">Stage III sporulation protein AG</fullName>
    </submittedName>
</protein>
<reference evidence="2" key="2">
    <citation type="submission" date="2021-04" db="EMBL/GenBank/DDBJ databases">
        <authorList>
            <person name="Dong X."/>
        </authorList>
    </citation>
    <scope>NUCLEOTIDE SEQUENCE</scope>
    <source>
        <strain evidence="2">ZWT</strain>
    </source>
</reference>
<accession>A0A9J6P838</accession>
<organism evidence="2 3">
    <name type="scientific">Oceanirhabdus seepicola</name>
    <dbReference type="NCBI Taxonomy" id="2828781"/>
    <lineage>
        <taxon>Bacteria</taxon>
        <taxon>Bacillati</taxon>
        <taxon>Bacillota</taxon>
        <taxon>Clostridia</taxon>
        <taxon>Eubacteriales</taxon>
        <taxon>Clostridiaceae</taxon>
        <taxon>Oceanirhabdus</taxon>
    </lineage>
</organism>
<evidence type="ECO:0000313" key="2">
    <source>
        <dbReference type="EMBL" id="MCM1992739.1"/>
    </source>
</evidence>
<keyword evidence="1" id="KW-0812">Transmembrane</keyword>
<name>A0A9J6P838_9CLOT</name>
<keyword evidence="3" id="KW-1185">Reference proteome</keyword>
<keyword evidence="1" id="KW-1133">Transmembrane helix</keyword>
<dbReference type="AlphaFoldDB" id="A0A9J6P838"/>
<sequence>MSENKKHILDVFINNTVLNSILNIVKKLFPKEKKGRKIYNGIIIILFLVLGALSFNLVNSAFKQGSINNYDNNVMPTQGIKDEKFLNTEVSDYKKNKENELTTILDDIQGGGKITVMMHFESSEEKVIATNINDSVSITEETDDNGGTRMINTNQDGRTVVTVNEGDKTKPLVTKVVEPKVIGVIVVAEGASDSLVRQSIKQAVLTLYDLKSDQVEVYPVGCEYKN</sequence>
<feature type="transmembrane region" description="Helical" evidence="1">
    <location>
        <begin position="38"/>
        <end position="58"/>
    </location>
</feature>
<dbReference type="EMBL" id="JAGSOJ010000007">
    <property type="protein sequence ID" value="MCM1992739.1"/>
    <property type="molecule type" value="Genomic_DNA"/>
</dbReference>
<evidence type="ECO:0000313" key="3">
    <source>
        <dbReference type="Proteomes" id="UP001056429"/>
    </source>
</evidence>
<keyword evidence="1" id="KW-0472">Membrane</keyword>
<reference evidence="2" key="1">
    <citation type="journal article" date="2021" name="mSystems">
        <title>Bacteria and Archaea Synergistically Convert Glycine Betaine to Biogenic Methane in the Formosa Cold Seep of the South China Sea.</title>
        <authorList>
            <person name="Li L."/>
            <person name="Zhang W."/>
            <person name="Zhang S."/>
            <person name="Song L."/>
            <person name="Sun Q."/>
            <person name="Zhang H."/>
            <person name="Xiang H."/>
            <person name="Dong X."/>
        </authorList>
    </citation>
    <scope>NUCLEOTIDE SEQUENCE</scope>
    <source>
        <strain evidence="2">ZWT</strain>
    </source>
</reference>
<dbReference type="Proteomes" id="UP001056429">
    <property type="component" value="Unassembled WGS sequence"/>
</dbReference>
<gene>
    <name evidence="2" type="ORF">KDK92_23730</name>
</gene>
<comment type="caution">
    <text evidence="2">The sequence shown here is derived from an EMBL/GenBank/DDBJ whole genome shotgun (WGS) entry which is preliminary data.</text>
</comment>
<dbReference type="RefSeq" id="WP_250861910.1">
    <property type="nucleotide sequence ID" value="NZ_JAGSOJ010000007.1"/>
</dbReference>
<evidence type="ECO:0000256" key="1">
    <source>
        <dbReference type="SAM" id="Phobius"/>
    </source>
</evidence>